<reference evidence="1 2" key="1">
    <citation type="journal article" date="2020" name="Phytopathology">
        <title>Genome Sequence Resources of Colletotrichum truncatum, C. plurivorum, C. musicola, and C. sojae: Four Species Pathogenic to Soybean (Glycine max).</title>
        <authorList>
            <person name="Rogerio F."/>
            <person name="Boufleur T.R."/>
            <person name="Ciampi-Guillardi M."/>
            <person name="Sukno S.A."/>
            <person name="Thon M.R."/>
            <person name="Massola Junior N.S."/>
            <person name="Baroncelli R."/>
        </authorList>
    </citation>
    <scope>NUCLEOTIDE SEQUENCE [LARGE SCALE GENOMIC DNA]</scope>
    <source>
        <strain evidence="1 2">LFN0009</strain>
    </source>
</reference>
<keyword evidence="2" id="KW-1185">Reference proteome</keyword>
<evidence type="ECO:0000313" key="1">
    <source>
        <dbReference type="EMBL" id="KAF6817996.1"/>
    </source>
</evidence>
<accession>A0A8H6N3B9</accession>
<sequence length="66" mass="7629">MMHNSGDWELLLPDPKKVREAELREEERRFLQALVVNHRAEKTLERTRAEIAKVDVANETGGADEE</sequence>
<evidence type="ECO:0000313" key="2">
    <source>
        <dbReference type="Proteomes" id="UP000652219"/>
    </source>
</evidence>
<dbReference type="Proteomes" id="UP000652219">
    <property type="component" value="Unassembled WGS sequence"/>
</dbReference>
<proteinExistence type="predicted"/>
<name>A0A8H6N3B9_9PEZI</name>
<organism evidence="1 2">
    <name type="scientific">Colletotrichum sojae</name>
    <dbReference type="NCBI Taxonomy" id="2175907"/>
    <lineage>
        <taxon>Eukaryota</taxon>
        <taxon>Fungi</taxon>
        <taxon>Dikarya</taxon>
        <taxon>Ascomycota</taxon>
        <taxon>Pezizomycotina</taxon>
        <taxon>Sordariomycetes</taxon>
        <taxon>Hypocreomycetidae</taxon>
        <taxon>Glomerellales</taxon>
        <taxon>Glomerellaceae</taxon>
        <taxon>Colletotrichum</taxon>
        <taxon>Colletotrichum orchidearum species complex</taxon>
    </lineage>
</organism>
<comment type="caution">
    <text evidence="1">The sequence shown here is derived from an EMBL/GenBank/DDBJ whole genome shotgun (WGS) entry which is preliminary data.</text>
</comment>
<gene>
    <name evidence="1" type="ORF">CSOJ01_02133</name>
</gene>
<dbReference type="EMBL" id="WIGN01000018">
    <property type="protein sequence ID" value="KAF6817996.1"/>
    <property type="molecule type" value="Genomic_DNA"/>
</dbReference>
<protein>
    <submittedName>
        <fullName evidence="1">Uncharacterized protein</fullName>
    </submittedName>
</protein>
<dbReference type="AlphaFoldDB" id="A0A8H6N3B9"/>